<dbReference type="AlphaFoldDB" id="A0A0L0BW60"/>
<gene>
    <name evidence="1" type="ORF">FF38_13380</name>
</gene>
<organism evidence="1 2">
    <name type="scientific">Lucilia cuprina</name>
    <name type="common">Green bottle fly</name>
    <name type="synonym">Australian sheep blowfly</name>
    <dbReference type="NCBI Taxonomy" id="7375"/>
    <lineage>
        <taxon>Eukaryota</taxon>
        <taxon>Metazoa</taxon>
        <taxon>Ecdysozoa</taxon>
        <taxon>Arthropoda</taxon>
        <taxon>Hexapoda</taxon>
        <taxon>Insecta</taxon>
        <taxon>Pterygota</taxon>
        <taxon>Neoptera</taxon>
        <taxon>Endopterygota</taxon>
        <taxon>Diptera</taxon>
        <taxon>Brachycera</taxon>
        <taxon>Muscomorpha</taxon>
        <taxon>Oestroidea</taxon>
        <taxon>Calliphoridae</taxon>
        <taxon>Luciliinae</taxon>
        <taxon>Lucilia</taxon>
    </lineage>
</organism>
<accession>A0A0L0BW60</accession>
<keyword evidence="2" id="KW-1185">Reference proteome</keyword>
<evidence type="ECO:0000313" key="2">
    <source>
        <dbReference type="Proteomes" id="UP000037069"/>
    </source>
</evidence>
<dbReference type="Proteomes" id="UP000037069">
    <property type="component" value="Unassembled WGS sequence"/>
</dbReference>
<reference evidence="1 2" key="1">
    <citation type="journal article" date="2015" name="Nat. Commun.">
        <title>Lucilia cuprina genome unlocks parasitic fly biology to underpin future interventions.</title>
        <authorList>
            <person name="Anstead C.A."/>
            <person name="Korhonen P.K."/>
            <person name="Young N.D."/>
            <person name="Hall R.S."/>
            <person name="Jex A.R."/>
            <person name="Murali S.C."/>
            <person name="Hughes D.S."/>
            <person name="Lee S.F."/>
            <person name="Perry T."/>
            <person name="Stroehlein A.J."/>
            <person name="Ansell B.R."/>
            <person name="Breugelmans B."/>
            <person name="Hofmann A."/>
            <person name="Qu J."/>
            <person name="Dugan S."/>
            <person name="Lee S.L."/>
            <person name="Chao H."/>
            <person name="Dinh H."/>
            <person name="Han Y."/>
            <person name="Doddapaneni H.V."/>
            <person name="Worley K.C."/>
            <person name="Muzny D.M."/>
            <person name="Ioannidis P."/>
            <person name="Waterhouse R.M."/>
            <person name="Zdobnov E.M."/>
            <person name="James P.J."/>
            <person name="Bagnall N.H."/>
            <person name="Kotze A.C."/>
            <person name="Gibbs R.A."/>
            <person name="Richards S."/>
            <person name="Batterham P."/>
            <person name="Gasser R.B."/>
        </authorList>
    </citation>
    <scope>NUCLEOTIDE SEQUENCE [LARGE SCALE GENOMIC DNA]</scope>
    <source>
        <strain evidence="1 2">LS</strain>
        <tissue evidence="1">Full body</tissue>
    </source>
</reference>
<sequence length="66" mass="7323">MSNNSKNNFSLGKVPFETTIHGKRRNKNKLDSNSLPDYGVEEWRDGAVEGINISNGSIISHNSAEF</sequence>
<protein>
    <submittedName>
        <fullName evidence="1">Uncharacterized protein</fullName>
    </submittedName>
</protein>
<comment type="caution">
    <text evidence="1">The sequence shown here is derived from an EMBL/GenBank/DDBJ whole genome shotgun (WGS) entry which is preliminary data.</text>
</comment>
<proteinExistence type="predicted"/>
<dbReference type="EMBL" id="JRES01001248">
    <property type="protein sequence ID" value="KNC24263.1"/>
    <property type="molecule type" value="Genomic_DNA"/>
</dbReference>
<evidence type="ECO:0000313" key="1">
    <source>
        <dbReference type="EMBL" id="KNC24263.1"/>
    </source>
</evidence>
<name>A0A0L0BW60_LUCCU</name>